<organism evidence="4 5">
    <name type="scientific">Myriangium duriaei CBS 260.36</name>
    <dbReference type="NCBI Taxonomy" id="1168546"/>
    <lineage>
        <taxon>Eukaryota</taxon>
        <taxon>Fungi</taxon>
        <taxon>Dikarya</taxon>
        <taxon>Ascomycota</taxon>
        <taxon>Pezizomycotina</taxon>
        <taxon>Dothideomycetes</taxon>
        <taxon>Dothideomycetidae</taxon>
        <taxon>Myriangiales</taxon>
        <taxon>Myriangiaceae</taxon>
        <taxon>Myriangium</taxon>
    </lineage>
</organism>
<dbReference type="EMBL" id="ML996095">
    <property type="protein sequence ID" value="KAF2147800.1"/>
    <property type="molecule type" value="Genomic_DNA"/>
</dbReference>
<evidence type="ECO:0000256" key="1">
    <source>
        <dbReference type="SAM" id="Coils"/>
    </source>
</evidence>
<comment type="caution">
    <text evidence="4">The sequence shown here is derived from an EMBL/GenBank/DDBJ whole genome shotgun (WGS) entry which is preliminary data.</text>
</comment>
<keyword evidence="5" id="KW-1185">Reference proteome</keyword>
<accession>A0A9P4ISP4</accession>
<keyword evidence="3" id="KW-0812">Transmembrane</keyword>
<dbReference type="OrthoDB" id="5419542at2759"/>
<feature type="region of interest" description="Disordered" evidence="2">
    <location>
        <begin position="1"/>
        <end position="22"/>
    </location>
</feature>
<protein>
    <submittedName>
        <fullName evidence="4">Uncharacterized protein</fullName>
    </submittedName>
</protein>
<evidence type="ECO:0000256" key="3">
    <source>
        <dbReference type="SAM" id="Phobius"/>
    </source>
</evidence>
<proteinExistence type="predicted"/>
<feature type="transmembrane region" description="Helical" evidence="3">
    <location>
        <begin position="376"/>
        <end position="397"/>
    </location>
</feature>
<sequence length="441" mass="46999">MPNLTFISADENEHAPSNSVSSMTPQAARHVHASLFHNCNLLRFLISRAFSNYVYITARSHGIIASDPLSLSSTFDRNPALGMEKAHTFHAPTGSAPSSALSPPSATTSTQNRSRTFSQPRKLHLRTRHGGSTATHETPSSSSSSKTTSAATLLSAALTSPLAAIPDSFRRGGSAAPSRRASLSSTRDQPTSTTNSAAGTGAGLTTISSHPTSLSARLAVYPPQVRLLPSVPVTSSLLATESRLRKAREADVASSLAALSGAALAATQRLDSAYDALLARTAALTSHLSALRDLHSSLSRARDEFTTSAERVQRDATELVENYDVAAREGQVAELVERLGKAKGRRDEAQERLEVLRGRVDGWGKREKEGRGRRRVMASLIGVGAVLVIGLGVWIVLAVGGGRVGETEVKRSIVGVSIDRADWRRGEEEMGKRWKGVLDEL</sequence>
<feature type="compositionally biased region" description="Low complexity" evidence="2">
    <location>
        <begin position="132"/>
        <end position="149"/>
    </location>
</feature>
<gene>
    <name evidence="4" type="ORF">K461DRAFT_298415</name>
</gene>
<feature type="region of interest" description="Disordered" evidence="2">
    <location>
        <begin position="89"/>
        <end position="149"/>
    </location>
</feature>
<feature type="compositionally biased region" description="Low complexity" evidence="2">
    <location>
        <begin position="91"/>
        <end position="110"/>
    </location>
</feature>
<evidence type="ECO:0000313" key="4">
    <source>
        <dbReference type="EMBL" id="KAF2147800.1"/>
    </source>
</evidence>
<name>A0A9P4ISP4_9PEZI</name>
<reference evidence="4" key="1">
    <citation type="journal article" date="2020" name="Stud. Mycol.">
        <title>101 Dothideomycetes genomes: a test case for predicting lifestyles and emergence of pathogens.</title>
        <authorList>
            <person name="Haridas S."/>
            <person name="Albert R."/>
            <person name="Binder M."/>
            <person name="Bloem J."/>
            <person name="Labutti K."/>
            <person name="Salamov A."/>
            <person name="Andreopoulos B."/>
            <person name="Baker S."/>
            <person name="Barry K."/>
            <person name="Bills G."/>
            <person name="Bluhm B."/>
            <person name="Cannon C."/>
            <person name="Castanera R."/>
            <person name="Culley D."/>
            <person name="Daum C."/>
            <person name="Ezra D."/>
            <person name="Gonzalez J."/>
            <person name="Henrissat B."/>
            <person name="Kuo A."/>
            <person name="Liang C."/>
            <person name="Lipzen A."/>
            <person name="Lutzoni F."/>
            <person name="Magnuson J."/>
            <person name="Mondo S."/>
            <person name="Nolan M."/>
            <person name="Ohm R."/>
            <person name="Pangilinan J."/>
            <person name="Park H.-J."/>
            <person name="Ramirez L."/>
            <person name="Alfaro M."/>
            <person name="Sun H."/>
            <person name="Tritt A."/>
            <person name="Yoshinaga Y."/>
            <person name="Zwiers L.-H."/>
            <person name="Turgeon B."/>
            <person name="Goodwin S."/>
            <person name="Spatafora J."/>
            <person name="Crous P."/>
            <person name="Grigoriev I."/>
        </authorList>
    </citation>
    <scope>NUCLEOTIDE SEQUENCE</scope>
    <source>
        <strain evidence="4">CBS 260.36</strain>
    </source>
</reference>
<feature type="coiled-coil region" evidence="1">
    <location>
        <begin position="309"/>
        <end position="359"/>
    </location>
</feature>
<evidence type="ECO:0000256" key="2">
    <source>
        <dbReference type="SAM" id="MobiDB-lite"/>
    </source>
</evidence>
<dbReference type="Proteomes" id="UP000799439">
    <property type="component" value="Unassembled WGS sequence"/>
</dbReference>
<evidence type="ECO:0000313" key="5">
    <source>
        <dbReference type="Proteomes" id="UP000799439"/>
    </source>
</evidence>
<dbReference type="AlphaFoldDB" id="A0A9P4ISP4"/>
<feature type="region of interest" description="Disordered" evidence="2">
    <location>
        <begin position="166"/>
        <end position="204"/>
    </location>
</feature>
<keyword evidence="1" id="KW-0175">Coiled coil</keyword>
<keyword evidence="3" id="KW-1133">Transmembrane helix</keyword>
<keyword evidence="3" id="KW-0472">Membrane</keyword>
<feature type="compositionally biased region" description="Low complexity" evidence="2">
    <location>
        <begin position="171"/>
        <end position="204"/>
    </location>
</feature>